<name>A0ABU0HJF9_9HYPH</name>
<gene>
    <name evidence="1" type="ORF">QO016_001957</name>
</gene>
<organism evidence="1 2">
    <name type="scientific">Methylobacterium persicinum</name>
    <dbReference type="NCBI Taxonomy" id="374426"/>
    <lineage>
        <taxon>Bacteria</taxon>
        <taxon>Pseudomonadati</taxon>
        <taxon>Pseudomonadota</taxon>
        <taxon>Alphaproteobacteria</taxon>
        <taxon>Hyphomicrobiales</taxon>
        <taxon>Methylobacteriaceae</taxon>
        <taxon>Methylobacterium</taxon>
    </lineage>
</organism>
<reference evidence="1 2" key="1">
    <citation type="submission" date="2023-07" db="EMBL/GenBank/DDBJ databases">
        <title>Genomic Encyclopedia of Type Strains, Phase IV (KMG-IV): sequencing the most valuable type-strain genomes for metagenomic binning, comparative biology and taxonomic classification.</title>
        <authorList>
            <person name="Goeker M."/>
        </authorList>
    </citation>
    <scope>NUCLEOTIDE SEQUENCE [LARGE SCALE GENOMIC DNA]</scope>
    <source>
        <strain evidence="1 2">DSM 19562</strain>
    </source>
</reference>
<sequence>MSTTLPPLAALDLAATLLAREGFAIAARNERGDSLYLHRPGSPWHLRLSNHARTPKQRKRRTDILTSLIIDAPRSAEQVTALVRGALRDFEAGRVRREAGATPPTAPPASA</sequence>
<dbReference type="RefSeq" id="WP_238248762.1">
    <property type="nucleotide sequence ID" value="NZ_BPQX01000022.1"/>
</dbReference>
<protein>
    <submittedName>
        <fullName evidence="1">Uncharacterized protein</fullName>
    </submittedName>
</protein>
<dbReference type="Proteomes" id="UP001236369">
    <property type="component" value="Unassembled WGS sequence"/>
</dbReference>
<evidence type="ECO:0000313" key="1">
    <source>
        <dbReference type="EMBL" id="MDQ0442463.1"/>
    </source>
</evidence>
<evidence type="ECO:0000313" key="2">
    <source>
        <dbReference type="Proteomes" id="UP001236369"/>
    </source>
</evidence>
<comment type="caution">
    <text evidence="1">The sequence shown here is derived from an EMBL/GenBank/DDBJ whole genome shotgun (WGS) entry which is preliminary data.</text>
</comment>
<accession>A0ABU0HJF9</accession>
<keyword evidence="2" id="KW-1185">Reference proteome</keyword>
<proteinExistence type="predicted"/>
<dbReference type="EMBL" id="JAUSVV010000003">
    <property type="protein sequence ID" value="MDQ0442463.1"/>
    <property type="molecule type" value="Genomic_DNA"/>
</dbReference>